<reference evidence="1 2" key="1">
    <citation type="submission" date="2017-05" db="EMBL/GenBank/DDBJ databases">
        <title>Genome Sequence of Loktanella vestfoldensis Strain SMR4r Isolated from a Culture of the Diatom Skeletonema marinoi.</title>
        <authorList>
            <person name="Topel M."/>
            <person name="Pinder M.I.M."/>
            <person name="Johansson O.N."/>
            <person name="Kourtchenko O."/>
            <person name="Godhe A."/>
            <person name="Clarke A.K."/>
        </authorList>
    </citation>
    <scope>NUCLEOTIDE SEQUENCE [LARGE SCALE GENOMIC DNA]</scope>
    <source>
        <strain evidence="1 2">SMR4r</strain>
    </source>
</reference>
<name>A0A1Y0EDZ6_9RHOB</name>
<sequence length="105" mass="12270">MSQQTLREVRDSLLHLNAVNSEREFCERWLCKSECYLRTLKINHIDASADALATLASKLGHYAIELSNSTQSHHRHHAQEFARLKRLCEHSLFAQAERKWRRVTA</sequence>
<dbReference type="EMBL" id="CP021431">
    <property type="protein sequence ID" value="ARU01710.1"/>
    <property type="molecule type" value="Genomic_DNA"/>
</dbReference>
<proteinExistence type="predicted"/>
<dbReference type="KEGG" id="lvs:LOKVESSMR4R_02406"/>
<accession>A0A1Y0EDZ6</accession>
<gene>
    <name evidence="1" type="ORF">LOKVESSMR4R_02406</name>
</gene>
<dbReference type="Proteomes" id="UP000195273">
    <property type="component" value="Chromosome"/>
</dbReference>
<protein>
    <submittedName>
        <fullName evidence="1">Uncharacterized protein</fullName>
    </submittedName>
</protein>
<dbReference type="Pfam" id="PF20331">
    <property type="entry name" value="DUF6626"/>
    <property type="match status" value="1"/>
</dbReference>
<keyword evidence="2" id="KW-1185">Reference proteome</keyword>
<evidence type="ECO:0000313" key="2">
    <source>
        <dbReference type="Proteomes" id="UP000195273"/>
    </source>
</evidence>
<dbReference type="RefSeq" id="WP_157898200.1">
    <property type="nucleotide sequence ID" value="NZ_CP021431.1"/>
</dbReference>
<evidence type="ECO:0000313" key="1">
    <source>
        <dbReference type="EMBL" id="ARU01710.1"/>
    </source>
</evidence>
<organism evidence="1 2">
    <name type="scientific">Yoonia vestfoldensis</name>
    <dbReference type="NCBI Taxonomy" id="245188"/>
    <lineage>
        <taxon>Bacteria</taxon>
        <taxon>Pseudomonadati</taxon>
        <taxon>Pseudomonadota</taxon>
        <taxon>Alphaproteobacteria</taxon>
        <taxon>Rhodobacterales</taxon>
        <taxon>Paracoccaceae</taxon>
        <taxon>Yoonia</taxon>
    </lineage>
</organism>
<dbReference type="OrthoDB" id="7872252at2"/>
<dbReference type="InterPro" id="IPR046734">
    <property type="entry name" value="DUF6626"/>
</dbReference>
<dbReference type="AlphaFoldDB" id="A0A1Y0EDZ6"/>